<keyword evidence="2" id="KW-1185">Reference proteome</keyword>
<dbReference type="RefSeq" id="WP_014200450.1">
    <property type="nucleotide sequence ID" value="NC_016599.1"/>
</dbReference>
<accession>G8R5U1</accession>
<name>G8R5U1_OWEHD</name>
<reference evidence="1 2" key="1">
    <citation type="journal article" date="2012" name="Stand. Genomic Sci.">
        <title>Genome sequence of the orange-pigmented seawater bacterium Owenweeksia hongkongensis type strain (UST20020801(T)).</title>
        <authorList>
            <person name="Riedel T."/>
            <person name="Held B."/>
            <person name="Nolan M."/>
            <person name="Lucas S."/>
            <person name="Lapidus A."/>
            <person name="Tice H."/>
            <person name="Del Rio T.G."/>
            <person name="Cheng J.F."/>
            <person name="Han C."/>
            <person name="Tapia R."/>
            <person name="Goodwin L.A."/>
            <person name="Pitluck S."/>
            <person name="Liolios K."/>
            <person name="Mavromatis K."/>
            <person name="Pagani I."/>
            <person name="Ivanova N."/>
            <person name="Mikhailova N."/>
            <person name="Pati A."/>
            <person name="Chen A."/>
            <person name="Palaniappan K."/>
            <person name="Rohde M."/>
            <person name="Tindall B.J."/>
            <person name="Detter J.C."/>
            <person name="Goker M."/>
            <person name="Woyke T."/>
            <person name="Bristow J."/>
            <person name="Eisen J.A."/>
            <person name="Markowitz V."/>
            <person name="Hugenholtz P."/>
            <person name="Klenk H.P."/>
            <person name="Kyrpides N.C."/>
        </authorList>
    </citation>
    <scope>NUCLEOTIDE SEQUENCE</scope>
    <source>
        <strain evidence="2">DSM 17368 / JCM 12287 / NRRL B-23963</strain>
    </source>
</reference>
<dbReference type="HOGENOM" id="CLU_1894133_0_0_10"/>
<protein>
    <submittedName>
        <fullName evidence="1">Uncharacterized protein</fullName>
    </submittedName>
</protein>
<dbReference type="STRING" id="926562.Oweho_0065"/>
<dbReference type="KEGG" id="oho:Oweho_0065"/>
<gene>
    <name evidence="1" type="ordered locus">Oweho_0065</name>
</gene>
<dbReference type="AlphaFoldDB" id="G8R5U1"/>
<evidence type="ECO:0000313" key="2">
    <source>
        <dbReference type="Proteomes" id="UP000005631"/>
    </source>
</evidence>
<sequence>MFGLFKKKWFWIVWLALALTGGVVGYFGSEYQSERIENAELVELQDYYNPDRPRIHGIKDTTLVDEYIKFEKDTNYPKALKFSSETIPINQKLYAIDWTSDSLLVLIGRQNSNPTVADPRWTELWVWKNHVKKR</sequence>
<proteinExistence type="predicted"/>
<dbReference type="Proteomes" id="UP000005631">
    <property type="component" value="Chromosome"/>
</dbReference>
<dbReference type="EMBL" id="CP003156">
    <property type="protein sequence ID" value="AEV31089.1"/>
    <property type="molecule type" value="Genomic_DNA"/>
</dbReference>
<evidence type="ECO:0000313" key="1">
    <source>
        <dbReference type="EMBL" id="AEV31089.1"/>
    </source>
</evidence>
<organism evidence="1 2">
    <name type="scientific">Owenweeksia hongkongensis (strain DSM 17368 / CIP 108786 / JCM 12287 / NRRL B-23963 / UST20020801)</name>
    <dbReference type="NCBI Taxonomy" id="926562"/>
    <lineage>
        <taxon>Bacteria</taxon>
        <taxon>Pseudomonadati</taxon>
        <taxon>Bacteroidota</taxon>
        <taxon>Flavobacteriia</taxon>
        <taxon>Flavobacteriales</taxon>
        <taxon>Owenweeksiaceae</taxon>
        <taxon>Owenweeksia</taxon>
    </lineage>
</organism>